<dbReference type="Proteomes" id="UP001597100">
    <property type="component" value="Unassembled WGS sequence"/>
</dbReference>
<comment type="caution">
    <text evidence="1">The sequence shown here is derived from an EMBL/GenBank/DDBJ whole genome shotgun (WGS) entry which is preliminary data.</text>
</comment>
<evidence type="ECO:0000313" key="2">
    <source>
        <dbReference type="Proteomes" id="UP001597100"/>
    </source>
</evidence>
<evidence type="ECO:0000313" key="1">
    <source>
        <dbReference type="EMBL" id="MFD0975430.1"/>
    </source>
</evidence>
<name>A0ABW3IC72_9FLAO</name>
<organism evidence="1 2">
    <name type="scientific">Salinimicrobium gaetbulicola</name>
    <dbReference type="NCBI Taxonomy" id="999702"/>
    <lineage>
        <taxon>Bacteria</taxon>
        <taxon>Pseudomonadati</taxon>
        <taxon>Bacteroidota</taxon>
        <taxon>Flavobacteriia</taxon>
        <taxon>Flavobacteriales</taxon>
        <taxon>Flavobacteriaceae</taxon>
        <taxon>Salinimicrobium</taxon>
    </lineage>
</organism>
<reference evidence="2" key="1">
    <citation type="journal article" date="2019" name="Int. J. Syst. Evol. Microbiol.">
        <title>The Global Catalogue of Microorganisms (GCM) 10K type strain sequencing project: providing services to taxonomists for standard genome sequencing and annotation.</title>
        <authorList>
            <consortium name="The Broad Institute Genomics Platform"/>
            <consortium name="The Broad Institute Genome Sequencing Center for Infectious Disease"/>
            <person name="Wu L."/>
            <person name="Ma J."/>
        </authorList>
    </citation>
    <scope>NUCLEOTIDE SEQUENCE [LARGE SCALE GENOMIC DNA]</scope>
    <source>
        <strain evidence="2">CCUG 60898</strain>
    </source>
</reference>
<sequence length="184" mass="21826">MTFILLVSCGKQKNKDTFDIGLNNKLSIVPTSNQKSQTFSSDSIIVETSNEKLQIESPEIKMLEYLTLHFNRIEDSTFLKKPEWMIEKENKDTICGYLISFKEGHSFKHEQECVEWGEIVTVSFRGFTSDKIRQIVEELYKNENYDWYSNKTEYRPDKYYETVWTFKILESEASIELEFAYSWI</sequence>
<accession>A0ABW3IC72</accession>
<keyword evidence="2" id="KW-1185">Reference proteome</keyword>
<gene>
    <name evidence="1" type="ORF">ACFQ1G_01380</name>
</gene>
<proteinExistence type="predicted"/>
<dbReference type="EMBL" id="JBHTJP010000027">
    <property type="protein sequence ID" value="MFD0975430.1"/>
    <property type="molecule type" value="Genomic_DNA"/>
</dbReference>
<dbReference type="RefSeq" id="WP_380736448.1">
    <property type="nucleotide sequence ID" value="NZ_JBHTJP010000027.1"/>
</dbReference>
<protein>
    <recommendedName>
        <fullName evidence="3">Integron-associated effector binding protein domain-containing protein</fullName>
    </recommendedName>
</protein>
<evidence type="ECO:0008006" key="3">
    <source>
        <dbReference type="Google" id="ProtNLM"/>
    </source>
</evidence>